<dbReference type="EMBL" id="FNII01000001">
    <property type="protein sequence ID" value="SDM95213.1"/>
    <property type="molecule type" value="Genomic_DNA"/>
</dbReference>
<dbReference type="PROSITE" id="PS00041">
    <property type="entry name" value="HTH_ARAC_FAMILY_1"/>
    <property type="match status" value="1"/>
</dbReference>
<dbReference type="InterPro" id="IPR018062">
    <property type="entry name" value="HTH_AraC-typ_CS"/>
</dbReference>
<dbReference type="RefSeq" id="WP_244511098.1">
    <property type="nucleotide sequence ID" value="NZ_FNII01000001.1"/>
</dbReference>
<keyword evidence="2 5" id="KW-0238">DNA-binding</keyword>
<dbReference type="InterPro" id="IPR018060">
    <property type="entry name" value="HTH_AraC"/>
</dbReference>
<dbReference type="SUPFAM" id="SSF46689">
    <property type="entry name" value="Homeodomain-like"/>
    <property type="match status" value="2"/>
</dbReference>
<evidence type="ECO:0000256" key="1">
    <source>
        <dbReference type="ARBA" id="ARBA00023015"/>
    </source>
</evidence>
<dbReference type="AlphaFoldDB" id="A0A1G9XFY7"/>
<name>A0A1G9XFY7_9GAMM</name>
<dbReference type="GO" id="GO:0003700">
    <property type="term" value="F:DNA-binding transcription factor activity"/>
    <property type="evidence" value="ECO:0007669"/>
    <property type="project" value="InterPro"/>
</dbReference>
<accession>A0A1G9XFY7</accession>
<keyword evidence="1" id="KW-0805">Transcription regulation</keyword>
<evidence type="ECO:0000313" key="6">
    <source>
        <dbReference type="Proteomes" id="UP000199677"/>
    </source>
</evidence>
<evidence type="ECO:0000256" key="3">
    <source>
        <dbReference type="ARBA" id="ARBA00023163"/>
    </source>
</evidence>
<dbReference type="PANTHER" id="PTHR47893:SF1">
    <property type="entry name" value="REGULATORY PROTEIN PCHR"/>
    <property type="match status" value="1"/>
</dbReference>
<dbReference type="InterPro" id="IPR053142">
    <property type="entry name" value="PchR_regulatory_protein"/>
</dbReference>
<gene>
    <name evidence="5" type="ORF">SAMN04487951_101247</name>
</gene>
<evidence type="ECO:0000313" key="5">
    <source>
        <dbReference type="EMBL" id="SDM95213.1"/>
    </source>
</evidence>
<proteinExistence type="predicted"/>
<sequence>MHRGFIASSHYRDARMTTATYDSQANQPLHELTPGTLAQLGQRFGIDYRVRNAPAEASVATGSVRDVALPQAMHLTLSDLSVNFAYSSSSRQTAPWFISVVLEGHINARLGSQRLELNEGDGVSAHFTPEQPLTVYQPAQARLHTVNLAVLATTSLALPPLPATPGLYPWRLSSAFTQTLRQATAEPLANWRQPLIWQGLALQLLGAGLPDQALQASANPSSAQASHGLSARDEPRLAALHTQLAAHPARHYCLNDLAREAAMSPSSLRQKFRSRYGCSIFDHLRECRLAQAHQDLQRGMSVQQVAHTCGYRHATNFATAFRRRFGIAPHEVVTHRVAR</sequence>
<keyword evidence="3" id="KW-0804">Transcription</keyword>
<dbReference type="Gene3D" id="1.10.10.60">
    <property type="entry name" value="Homeodomain-like"/>
    <property type="match status" value="1"/>
</dbReference>
<keyword evidence="6" id="KW-1185">Reference proteome</keyword>
<reference evidence="6" key="1">
    <citation type="submission" date="2016-10" db="EMBL/GenBank/DDBJ databases">
        <authorList>
            <person name="Varghese N."/>
            <person name="Submissions S."/>
        </authorList>
    </citation>
    <scope>NUCLEOTIDE SEQUENCE [LARGE SCALE GENOMIC DNA]</scope>
    <source>
        <strain evidence="6">CGMCC 1.6494</strain>
    </source>
</reference>
<feature type="domain" description="HTH araC/xylS-type" evidence="4">
    <location>
        <begin position="238"/>
        <end position="335"/>
    </location>
</feature>
<dbReference type="Pfam" id="PF12833">
    <property type="entry name" value="HTH_18"/>
    <property type="match status" value="1"/>
</dbReference>
<dbReference type="InterPro" id="IPR009057">
    <property type="entry name" value="Homeodomain-like_sf"/>
</dbReference>
<dbReference type="PANTHER" id="PTHR47893">
    <property type="entry name" value="REGULATORY PROTEIN PCHR"/>
    <property type="match status" value="1"/>
</dbReference>
<organism evidence="5 6">
    <name type="scientific">Vreelandella arcis</name>
    <dbReference type="NCBI Taxonomy" id="416873"/>
    <lineage>
        <taxon>Bacteria</taxon>
        <taxon>Pseudomonadati</taxon>
        <taxon>Pseudomonadota</taxon>
        <taxon>Gammaproteobacteria</taxon>
        <taxon>Oceanospirillales</taxon>
        <taxon>Halomonadaceae</taxon>
        <taxon>Vreelandella</taxon>
    </lineage>
</organism>
<dbReference type="STRING" id="416873.SAMN04487951_101247"/>
<dbReference type="PROSITE" id="PS01124">
    <property type="entry name" value="HTH_ARAC_FAMILY_2"/>
    <property type="match status" value="1"/>
</dbReference>
<evidence type="ECO:0000256" key="2">
    <source>
        <dbReference type="ARBA" id="ARBA00023125"/>
    </source>
</evidence>
<evidence type="ECO:0000259" key="4">
    <source>
        <dbReference type="PROSITE" id="PS01124"/>
    </source>
</evidence>
<dbReference type="SMART" id="SM00342">
    <property type="entry name" value="HTH_ARAC"/>
    <property type="match status" value="1"/>
</dbReference>
<dbReference type="GO" id="GO:0043565">
    <property type="term" value="F:sequence-specific DNA binding"/>
    <property type="evidence" value="ECO:0007669"/>
    <property type="project" value="InterPro"/>
</dbReference>
<protein>
    <submittedName>
        <fullName evidence="5">AraC-type DNA-binding protein</fullName>
    </submittedName>
</protein>
<dbReference type="Proteomes" id="UP000199677">
    <property type="component" value="Unassembled WGS sequence"/>
</dbReference>